<accession>A0A8J6N3D7</accession>
<feature type="transmembrane region" description="Helical" evidence="1">
    <location>
        <begin position="432"/>
        <end position="456"/>
    </location>
</feature>
<feature type="transmembrane region" description="Helical" evidence="1">
    <location>
        <begin position="195"/>
        <end position="215"/>
    </location>
</feature>
<organism evidence="3 4">
    <name type="scientific">Candidatus Desulfacyla euxinica</name>
    <dbReference type="NCBI Taxonomy" id="2841693"/>
    <lineage>
        <taxon>Bacteria</taxon>
        <taxon>Deltaproteobacteria</taxon>
        <taxon>Candidatus Desulfacyla</taxon>
    </lineage>
</organism>
<dbReference type="EMBL" id="JACNJD010000351">
    <property type="protein sequence ID" value="MBC8179149.1"/>
    <property type="molecule type" value="Genomic_DNA"/>
</dbReference>
<evidence type="ECO:0000259" key="2">
    <source>
        <dbReference type="Pfam" id="PF01970"/>
    </source>
</evidence>
<evidence type="ECO:0000313" key="3">
    <source>
        <dbReference type="EMBL" id="MBC8179149.1"/>
    </source>
</evidence>
<dbReference type="Proteomes" id="UP000650524">
    <property type="component" value="Unassembled WGS sequence"/>
</dbReference>
<keyword evidence="1" id="KW-1133">Transmembrane helix</keyword>
<comment type="caution">
    <text evidence="3">The sequence shown here is derived from an EMBL/GenBank/DDBJ whole genome shotgun (WGS) entry which is preliminary data.</text>
</comment>
<dbReference type="PANTHER" id="PTHR35342:SF5">
    <property type="entry name" value="TRICARBOXYLIC TRANSPORT PROTEIN"/>
    <property type="match status" value="1"/>
</dbReference>
<feature type="transmembrane region" description="Helical" evidence="1">
    <location>
        <begin position="352"/>
        <end position="373"/>
    </location>
</feature>
<feature type="transmembrane region" description="Helical" evidence="1">
    <location>
        <begin position="468"/>
        <end position="485"/>
    </location>
</feature>
<keyword evidence="1" id="KW-0472">Membrane</keyword>
<feature type="transmembrane region" description="Helical" evidence="1">
    <location>
        <begin position="256"/>
        <end position="278"/>
    </location>
</feature>
<feature type="transmembrane region" description="Helical" evidence="1">
    <location>
        <begin position="385"/>
        <end position="403"/>
    </location>
</feature>
<name>A0A8J6N3D7_9DELT</name>
<feature type="domain" description="DUF112" evidence="2">
    <location>
        <begin position="18"/>
        <end position="437"/>
    </location>
</feature>
<dbReference type="AlphaFoldDB" id="A0A8J6N3D7"/>
<proteinExistence type="predicted"/>
<feature type="transmembrane region" description="Helical" evidence="1">
    <location>
        <begin position="317"/>
        <end position="340"/>
    </location>
</feature>
<feature type="transmembrane region" description="Helical" evidence="1">
    <location>
        <begin position="409"/>
        <end position="425"/>
    </location>
</feature>
<reference evidence="3 4" key="1">
    <citation type="submission" date="2020-08" db="EMBL/GenBank/DDBJ databases">
        <title>Bridging the membrane lipid divide: bacteria of the FCB group superphylum have the potential to synthesize archaeal ether lipids.</title>
        <authorList>
            <person name="Villanueva L."/>
            <person name="Von Meijenfeldt F.A.B."/>
            <person name="Westbye A.B."/>
            <person name="Yadav S."/>
            <person name="Hopmans E.C."/>
            <person name="Dutilh B.E."/>
            <person name="Sinninghe Damste J.S."/>
        </authorList>
    </citation>
    <scope>NUCLEOTIDE SEQUENCE [LARGE SCALE GENOMIC DNA]</scope>
    <source>
        <strain evidence="3">NIOZ-UU27</strain>
    </source>
</reference>
<feature type="transmembrane region" description="Helical" evidence="1">
    <location>
        <begin position="104"/>
        <end position="129"/>
    </location>
</feature>
<gene>
    <name evidence="3" type="ORF">H8E19_17230</name>
</gene>
<feature type="transmembrane region" description="Helical" evidence="1">
    <location>
        <begin position="59"/>
        <end position="84"/>
    </location>
</feature>
<dbReference type="InterPro" id="IPR002823">
    <property type="entry name" value="DUF112_TM"/>
</dbReference>
<feature type="transmembrane region" description="Helical" evidence="1">
    <location>
        <begin position="20"/>
        <end position="47"/>
    </location>
</feature>
<sequence>MENLWIGIVSLFGDPIALLLFFAALVAGLLFAALPGINMVTLGAIILPFTIYLEPSQAIMIYGVIYVAGTYGGAVMAILFNIPGSAENAPTALDGYPLTQQGKAGLAIGAAIVSSSLGGILATILMMIAAPKIGRWAIHAFGPPEMFALIFFGLNVAASVGAETFWKGWLSVMLGLLLACIGTDPAGGLTRFSFGTYYLLAGIHFIPLILGFFAISEVFVQGEKMVTLKYKAPKVGLTFPSFRDFWNMKICIIRSWILGFCAGVLPGIGATLAAFLSYNEAKRWSKHPERFGKGELEGVVASETANNAATGGAMIPLLALGLPGGAITAMMISVFMIHGMEPGPLIMVRAHALVWELFVAMFLANLFIFFLGYLETRTVVNLLKIPFRLLCPIILLLSTIGSYALRNSLFDVWVMILAGIAGYFLRRSGYSVAGIILGVILGKIGESAFVKAIIIIDYSWLGFFDRPVCAVLLVGGLVTLGWNVYSSFRKRSTP</sequence>
<protein>
    <submittedName>
        <fullName evidence="3">Tripartite tricarboxylate transporter permease</fullName>
    </submittedName>
</protein>
<evidence type="ECO:0000313" key="4">
    <source>
        <dbReference type="Proteomes" id="UP000650524"/>
    </source>
</evidence>
<keyword evidence="1" id="KW-0812">Transmembrane</keyword>
<dbReference type="Pfam" id="PF01970">
    <property type="entry name" value="TctA"/>
    <property type="match status" value="1"/>
</dbReference>
<dbReference type="PANTHER" id="PTHR35342">
    <property type="entry name" value="TRICARBOXYLIC TRANSPORT PROTEIN"/>
    <property type="match status" value="1"/>
</dbReference>
<feature type="transmembrane region" description="Helical" evidence="1">
    <location>
        <begin position="164"/>
        <end position="183"/>
    </location>
</feature>
<feature type="transmembrane region" description="Helical" evidence="1">
    <location>
        <begin position="136"/>
        <end position="158"/>
    </location>
</feature>
<evidence type="ECO:0000256" key="1">
    <source>
        <dbReference type="SAM" id="Phobius"/>
    </source>
</evidence>